<evidence type="ECO:0000313" key="2">
    <source>
        <dbReference type="EMBL" id="PBK84053.1"/>
    </source>
</evidence>
<gene>
    <name evidence="2" type="ORF">ARMGADRAFT_1037412</name>
</gene>
<dbReference type="Proteomes" id="UP000217790">
    <property type="component" value="Unassembled WGS sequence"/>
</dbReference>
<evidence type="ECO:0000259" key="1">
    <source>
        <dbReference type="Pfam" id="PF00656"/>
    </source>
</evidence>
<evidence type="ECO:0000313" key="3">
    <source>
        <dbReference type="Proteomes" id="UP000217790"/>
    </source>
</evidence>
<dbReference type="InParanoid" id="A0A2H3D6V4"/>
<dbReference type="InterPro" id="IPR011600">
    <property type="entry name" value="Pept_C14_caspase"/>
</dbReference>
<accession>A0A2H3D6V4</accession>
<dbReference type="Gene3D" id="3.40.50.1460">
    <property type="match status" value="1"/>
</dbReference>
<name>A0A2H3D6V4_ARMGA</name>
<dbReference type="GO" id="GO:0006508">
    <property type="term" value="P:proteolysis"/>
    <property type="evidence" value="ECO:0007669"/>
    <property type="project" value="InterPro"/>
</dbReference>
<dbReference type="OrthoDB" id="10255174at2759"/>
<organism evidence="2 3">
    <name type="scientific">Armillaria gallica</name>
    <name type="common">Bulbous honey fungus</name>
    <name type="synonym">Armillaria bulbosa</name>
    <dbReference type="NCBI Taxonomy" id="47427"/>
    <lineage>
        <taxon>Eukaryota</taxon>
        <taxon>Fungi</taxon>
        <taxon>Dikarya</taxon>
        <taxon>Basidiomycota</taxon>
        <taxon>Agaricomycotina</taxon>
        <taxon>Agaricomycetes</taxon>
        <taxon>Agaricomycetidae</taxon>
        <taxon>Agaricales</taxon>
        <taxon>Marasmiineae</taxon>
        <taxon>Physalacriaceae</taxon>
        <taxon>Armillaria</taxon>
    </lineage>
</organism>
<feature type="domain" description="Peptidase C14 caspase" evidence="1">
    <location>
        <begin position="116"/>
        <end position="244"/>
    </location>
</feature>
<reference evidence="3" key="1">
    <citation type="journal article" date="2017" name="Nat. Ecol. Evol.">
        <title>Genome expansion and lineage-specific genetic innovations in the forest pathogenic fungi Armillaria.</title>
        <authorList>
            <person name="Sipos G."/>
            <person name="Prasanna A.N."/>
            <person name="Walter M.C."/>
            <person name="O'Connor E."/>
            <person name="Balint B."/>
            <person name="Krizsan K."/>
            <person name="Kiss B."/>
            <person name="Hess J."/>
            <person name="Varga T."/>
            <person name="Slot J."/>
            <person name="Riley R."/>
            <person name="Boka B."/>
            <person name="Rigling D."/>
            <person name="Barry K."/>
            <person name="Lee J."/>
            <person name="Mihaltcheva S."/>
            <person name="LaButti K."/>
            <person name="Lipzen A."/>
            <person name="Waldron R."/>
            <person name="Moloney N.M."/>
            <person name="Sperisen C."/>
            <person name="Kredics L."/>
            <person name="Vagvoelgyi C."/>
            <person name="Patrignani A."/>
            <person name="Fitzpatrick D."/>
            <person name="Nagy I."/>
            <person name="Doyle S."/>
            <person name="Anderson J.B."/>
            <person name="Grigoriev I.V."/>
            <person name="Gueldener U."/>
            <person name="Muensterkoetter M."/>
            <person name="Nagy L.G."/>
        </authorList>
    </citation>
    <scope>NUCLEOTIDE SEQUENCE [LARGE SCALE GENOMIC DNA]</scope>
    <source>
        <strain evidence="3">Ar21-2</strain>
    </source>
</reference>
<dbReference type="Pfam" id="PF00656">
    <property type="entry name" value="Peptidase_C14"/>
    <property type="match status" value="1"/>
</dbReference>
<dbReference type="GO" id="GO:0004197">
    <property type="term" value="F:cysteine-type endopeptidase activity"/>
    <property type="evidence" value="ECO:0007669"/>
    <property type="project" value="InterPro"/>
</dbReference>
<sequence length="329" mass="36915">MRIVGQTANDGRGHVKEDYDIDRIEEHATLKKHVEENKFGHWSGRRKKKLNIKKPRDKAMNQPETTERTCSKDIRTWKLGFAVKLWWYLHFKWSPSFKFEISPATPSHNASGSQTWAVLIGIDTYPNLPLRGCIADALLMQRYVIEHLGMPEGWIQLLIGSHQLASTGLSPTCNNIVKTLSSLITNPNIQPGDEIIIYFLGHEAAYLSQDSDISAVEPRGGSISSRLISSLHGSVPLSIIALCPIDSDGPNSLDISDREISTILHLISSSRKTRITLILDCGRSVLLRHFWRSDVPGKSKVGRLTSNAWQYIGTNWYFPSSLDSITKQS</sequence>
<proteinExistence type="predicted"/>
<protein>
    <recommendedName>
        <fullName evidence="1">Peptidase C14 caspase domain-containing protein</fullName>
    </recommendedName>
</protein>
<dbReference type="EMBL" id="KZ293701">
    <property type="protein sequence ID" value="PBK84053.1"/>
    <property type="molecule type" value="Genomic_DNA"/>
</dbReference>
<keyword evidence="3" id="KW-1185">Reference proteome</keyword>
<dbReference type="AlphaFoldDB" id="A0A2H3D6V4"/>